<dbReference type="InterPro" id="IPR013437">
    <property type="entry name" value="FtsW"/>
</dbReference>
<gene>
    <name evidence="23" type="ORF">EV212_103132</name>
</gene>
<comment type="catalytic activity">
    <reaction evidence="20">
        <text>[GlcNAc-(1-&gt;4)-Mur2Ac(oyl-L-Ala-gamma-D-Glu-L-Lys-D-Ala-D-Ala)](n)-di-trans,octa-cis-undecaprenyl diphosphate + beta-D-GlcNAc-(1-&gt;4)-Mur2Ac(oyl-L-Ala-gamma-D-Glu-L-Lys-D-Ala-D-Ala)-di-trans,octa-cis-undecaprenyl diphosphate = [GlcNAc-(1-&gt;4)-Mur2Ac(oyl-L-Ala-gamma-D-Glu-L-Lys-D-Ala-D-Ala)](n+1)-di-trans,octa-cis-undecaprenyl diphosphate + di-trans,octa-cis-undecaprenyl diphosphate + H(+)</text>
        <dbReference type="Rhea" id="RHEA:23708"/>
        <dbReference type="Rhea" id="RHEA-COMP:9602"/>
        <dbReference type="Rhea" id="RHEA-COMP:9603"/>
        <dbReference type="ChEBI" id="CHEBI:15378"/>
        <dbReference type="ChEBI" id="CHEBI:58405"/>
        <dbReference type="ChEBI" id="CHEBI:60033"/>
        <dbReference type="ChEBI" id="CHEBI:78435"/>
        <dbReference type="EC" id="2.4.99.28"/>
    </reaction>
</comment>
<dbReference type="GO" id="GO:0005886">
    <property type="term" value="C:plasma membrane"/>
    <property type="evidence" value="ECO:0007669"/>
    <property type="project" value="UniProtKB-SubCell"/>
</dbReference>
<dbReference type="GO" id="GO:0008955">
    <property type="term" value="F:peptidoglycan glycosyltransferase activity"/>
    <property type="evidence" value="ECO:0007669"/>
    <property type="project" value="UniProtKB-EC"/>
</dbReference>
<dbReference type="EC" id="2.4.99.28" evidence="19"/>
<evidence type="ECO:0000256" key="15">
    <source>
        <dbReference type="ARBA" id="ARBA00033270"/>
    </source>
</evidence>
<name>A0A4R2LJ75_9FIRM</name>
<comment type="subcellular location">
    <subcellularLocation>
        <location evidence="1">Cell membrane</location>
        <topology evidence="1">Multi-pass membrane protein</topology>
    </subcellularLocation>
</comment>
<dbReference type="Pfam" id="PF01098">
    <property type="entry name" value="FTSW_RODA_SPOVE"/>
    <property type="match status" value="1"/>
</dbReference>
<keyword evidence="5" id="KW-0328">Glycosyltransferase</keyword>
<dbReference type="EMBL" id="SLXA01000003">
    <property type="protein sequence ID" value="TCO85411.1"/>
    <property type="molecule type" value="Genomic_DNA"/>
</dbReference>
<evidence type="ECO:0000256" key="22">
    <source>
        <dbReference type="SAM" id="Phobius"/>
    </source>
</evidence>
<comment type="caution">
    <text evidence="23">The sequence shown here is derived from an EMBL/GenBank/DDBJ whole genome shotgun (WGS) entry which is preliminary data.</text>
</comment>
<evidence type="ECO:0000256" key="13">
    <source>
        <dbReference type="ARBA" id="ARBA00023316"/>
    </source>
</evidence>
<evidence type="ECO:0000256" key="3">
    <source>
        <dbReference type="ARBA" id="ARBA00022475"/>
    </source>
</evidence>
<dbReference type="GO" id="GO:0032153">
    <property type="term" value="C:cell division site"/>
    <property type="evidence" value="ECO:0007669"/>
    <property type="project" value="TreeGrafter"/>
</dbReference>
<keyword evidence="3" id="KW-1003">Cell membrane</keyword>
<feature type="transmembrane region" description="Helical" evidence="22">
    <location>
        <begin position="170"/>
        <end position="203"/>
    </location>
</feature>
<keyword evidence="4 23" id="KW-0132">Cell division</keyword>
<comment type="similarity">
    <text evidence="16">Belongs to the SEDS family. FtsW subfamily.</text>
</comment>
<evidence type="ECO:0000256" key="20">
    <source>
        <dbReference type="ARBA" id="ARBA00049902"/>
    </source>
</evidence>
<evidence type="ECO:0000313" key="23">
    <source>
        <dbReference type="EMBL" id="TCO85411.1"/>
    </source>
</evidence>
<dbReference type="GO" id="GO:0008360">
    <property type="term" value="P:regulation of cell shape"/>
    <property type="evidence" value="ECO:0007669"/>
    <property type="project" value="UniProtKB-KW"/>
</dbReference>
<evidence type="ECO:0000256" key="21">
    <source>
        <dbReference type="ARBA" id="ARBA00049966"/>
    </source>
</evidence>
<evidence type="ECO:0000256" key="1">
    <source>
        <dbReference type="ARBA" id="ARBA00004651"/>
    </source>
</evidence>
<feature type="transmembrane region" description="Helical" evidence="22">
    <location>
        <begin position="322"/>
        <end position="347"/>
    </location>
</feature>
<dbReference type="GO" id="GO:0051301">
    <property type="term" value="P:cell division"/>
    <property type="evidence" value="ECO:0007669"/>
    <property type="project" value="UniProtKB-KW"/>
</dbReference>
<keyword evidence="11 22" id="KW-0472">Membrane</keyword>
<keyword evidence="24" id="KW-1185">Reference proteome</keyword>
<feature type="transmembrane region" description="Helical" evidence="22">
    <location>
        <begin position="209"/>
        <end position="232"/>
    </location>
</feature>
<evidence type="ECO:0000313" key="24">
    <source>
        <dbReference type="Proteomes" id="UP000295711"/>
    </source>
</evidence>
<dbReference type="GO" id="GO:0015648">
    <property type="term" value="F:lipid-linked peptidoglycan transporter activity"/>
    <property type="evidence" value="ECO:0007669"/>
    <property type="project" value="TreeGrafter"/>
</dbReference>
<evidence type="ECO:0000256" key="10">
    <source>
        <dbReference type="ARBA" id="ARBA00022989"/>
    </source>
</evidence>
<evidence type="ECO:0000256" key="2">
    <source>
        <dbReference type="ARBA" id="ARBA00004752"/>
    </source>
</evidence>
<dbReference type="PANTHER" id="PTHR30474:SF2">
    <property type="entry name" value="PEPTIDOGLYCAN GLYCOSYLTRANSFERASE FTSW-RELATED"/>
    <property type="match status" value="1"/>
</dbReference>
<evidence type="ECO:0000256" key="17">
    <source>
        <dbReference type="ARBA" id="ARBA00041185"/>
    </source>
</evidence>
<sequence>MKLERVEVMNVAREMTATEEKKKRARVKTEKYFDYSLLFIVIFLVCFGLVMIYSTSAYNSQIENNGDSFFYLKRQCMMAVLGLTGMAVISRIPYHFWKRFTFMAYIVINLLLVLVLISGVASHGQRRWIQIGPIQFQPSEVAKAVLIIFLAHVASQAVKQLKSWRGVVKCFALALPMVLLVTVSNLSTGIILLGISFIIIFVASNQYKIFFGVVGAGIGVMFIFLQVAAYRMDRIEAWLHVETSEYGYQTRQALYAIGSGGVFGKGLGRSIQKLSYVPEAHNDMIFSIICEELGLFGAIAIILLFILLLWRCMIIANNAPDLYGALIVIGVMAQIGLQVIINIGVVTNTLPNTGIPLPFISYGGTSVTFLLCEVGLILSVSRSIKFKR</sequence>
<organism evidence="23 24">
    <name type="scientific">Frisingicoccus caecimuris</name>
    <dbReference type="NCBI Taxonomy" id="1796636"/>
    <lineage>
        <taxon>Bacteria</taxon>
        <taxon>Bacillati</taxon>
        <taxon>Bacillota</taxon>
        <taxon>Clostridia</taxon>
        <taxon>Lachnospirales</taxon>
        <taxon>Lachnospiraceae</taxon>
        <taxon>Frisingicoccus</taxon>
    </lineage>
</organism>
<keyword evidence="13" id="KW-0961">Cell wall biogenesis/degradation</keyword>
<feature type="transmembrane region" description="Helical" evidence="22">
    <location>
        <begin position="32"/>
        <end position="52"/>
    </location>
</feature>
<keyword evidence="7 22" id="KW-0812">Transmembrane</keyword>
<comment type="pathway">
    <text evidence="2">Cell wall biogenesis; peptidoglycan biosynthesis.</text>
</comment>
<feature type="transmembrane region" description="Helical" evidence="22">
    <location>
        <begin position="284"/>
        <end position="310"/>
    </location>
</feature>
<evidence type="ECO:0000256" key="4">
    <source>
        <dbReference type="ARBA" id="ARBA00022618"/>
    </source>
</evidence>
<dbReference type="AlphaFoldDB" id="A0A4R2LJ75"/>
<proteinExistence type="inferred from homology"/>
<accession>A0A4R2LJ75</accession>
<protein>
    <recommendedName>
        <fullName evidence="17">Probable peptidoglycan glycosyltransferase FtsW</fullName>
        <ecNumber evidence="19">2.4.99.28</ecNumber>
    </recommendedName>
    <alternativeName>
        <fullName evidence="18">Cell division protein FtsW</fullName>
    </alternativeName>
    <alternativeName>
        <fullName evidence="15">Cell wall polymerase</fullName>
    </alternativeName>
    <alternativeName>
        <fullName evidence="14">Peptidoglycan polymerase</fullName>
    </alternativeName>
</protein>
<evidence type="ECO:0000256" key="11">
    <source>
        <dbReference type="ARBA" id="ARBA00023136"/>
    </source>
</evidence>
<feature type="transmembrane region" description="Helical" evidence="22">
    <location>
        <begin position="359"/>
        <end position="380"/>
    </location>
</feature>
<evidence type="ECO:0000256" key="6">
    <source>
        <dbReference type="ARBA" id="ARBA00022679"/>
    </source>
</evidence>
<evidence type="ECO:0000256" key="12">
    <source>
        <dbReference type="ARBA" id="ARBA00023306"/>
    </source>
</evidence>
<dbReference type="InterPro" id="IPR001182">
    <property type="entry name" value="FtsW/RodA"/>
</dbReference>
<keyword evidence="9" id="KW-0573">Peptidoglycan synthesis</keyword>
<dbReference type="NCBIfam" id="TIGR02614">
    <property type="entry name" value="ftsW"/>
    <property type="match status" value="1"/>
</dbReference>
<evidence type="ECO:0000256" key="16">
    <source>
        <dbReference type="ARBA" id="ARBA00038053"/>
    </source>
</evidence>
<evidence type="ECO:0000256" key="8">
    <source>
        <dbReference type="ARBA" id="ARBA00022960"/>
    </source>
</evidence>
<keyword evidence="8" id="KW-0133">Cell shape</keyword>
<evidence type="ECO:0000256" key="19">
    <source>
        <dbReference type="ARBA" id="ARBA00044770"/>
    </source>
</evidence>
<keyword evidence="10 22" id="KW-1133">Transmembrane helix</keyword>
<evidence type="ECO:0000256" key="7">
    <source>
        <dbReference type="ARBA" id="ARBA00022692"/>
    </source>
</evidence>
<feature type="transmembrane region" description="Helical" evidence="22">
    <location>
        <begin position="102"/>
        <end position="121"/>
    </location>
</feature>
<reference evidence="23 24" key="1">
    <citation type="submission" date="2019-03" db="EMBL/GenBank/DDBJ databases">
        <title>Genomic Encyclopedia of Type Strains, Phase IV (KMG-IV): sequencing the most valuable type-strain genomes for metagenomic binning, comparative biology and taxonomic classification.</title>
        <authorList>
            <person name="Goeker M."/>
        </authorList>
    </citation>
    <scope>NUCLEOTIDE SEQUENCE [LARGE SCALE GENOMIC DNA]</scope>
    <source>
        <strain evidence="23 24">DSM 28559</strain>
    </source>
</reference>
<dbReference type="GO" id="GO:0009252">
    <property type="term" value="P:peptidoglycan biosynthetic process"/>
    <property type="evidence" value="ECO:0007669"/>
    <property type="project" value="UniProtKB-KW"/>
</dbReference>
<keyword evidence="6" id="KW-0808">Transferase</keyword>
<evidence type="ECO:0000256" key="18">
    <source>
        <dbReference type="ARBA" id="ARBA00041418"/>
    </source>
</evidence>
<comment type="function">
    <text evidence="21">Peptidoglycan polymerase that is essential for cell division.</text>
</comment>
<evidence type="ECO:0000256" key="5">
    <source>
        <dbReference type="ARBA" id="ARBA00022676"/>
    </source>
</evidence>
<evidence type="ECO:0000256" key="9">
    <source>
        <dbReference type="ARBA" id="ARBA00022984"/>
    </source>
</evidence>
<dbReference type="GO" id="GO:0071555">
    <property type="term" value="P:cell wall organization"/>
    <property type="evidence" value="ECO:0007669"/>
    <property type="project" value="UniProtKB-KW"/>
</dbReference>
<keyword evidence="12" id="KW-0131">Cell cycle</keyword>
<feature type="transmembrane region" description="Helical" evidence="22">
    <location>
        <begin position="72"/>
        <end position="90"/>
    </location>
</feature>
<dbReference type="Proteomes" id="UP000295711">
    <property type="component" value="Unassembled WGS sequence"/>
</dbReference>
<dbReference type="PANTHER" id="PTHR30474">
    <property type="entry name" value="CELL CYCLE PROTEIN"/>
    <property type="match status" value="1"/>
</dbReference>
<evidence type="ECO:0000256" key="14">
    <source>
        <dbReference type="ARBA" id="ARBA00032370"/>
    </source>
</evidence>